<dbReference type="Gene3D" id="3.30.2130.30">
    <property type="match status" value="1"/>
</dbReference>
<evidence type="ECO:0000259" key="4">
    <source>
        <dbReference type="PROSITE" id="PS51165"/>
    </source>
</evidence>
<dbReference type="InterPro" id="IPR002052">
    <property type="entry name" value="DNA_methylase_N6_adenine_CS"/>
</dbReference>
<dbReference type="SMART" id="SM00981">
    <property type="entry name" value="THUMP"/>
    <property type="match status" value="1"/>
</dbReference>
<dbReference type="SUPFAM" id="SSF53335">
    <property type="entry name" value="S-adenosyl-L-methionine-dependent methyltransferases"/>
    <property type="match status" value="1"/>
</dbReference>
<dbReference type="Pfam" id="PF01170">
    <property type="entry name" value="UPF0020"/>
    <property type="match status" value="1"/>
</dbReference>
<evidence type="ECO:0000313" key="5">
    <source>
        <dbReference type="EMBL" id="QHI73014.1"/>
    </source>
</evidence>
<evidence type="ECO:0000313" key="6">
    <source>
        <dbReference type="Proteomes" id="UP000463883"/>
    </source>
</evidence>
<evidence type="ECO:0000256" key="3">
    <source>
        <dbReference type="PROSITE-ProRule" id="PRU00529"/>
    </source>
</evidence>
<keyword evidence="6" id="KW-1185">Reference proteome</keyword>
<keyword evidence="2 5" id="KW-0808">Transferase</keyword>
<reference evidence="5 6" key="1">
    <citation type="submission" date="2020-01" db="EMBL/GenBank/DDBJ databases">
        <title>Genomic analysis of Aminipila sp. CBA3637.</title>
        <authorList>
            <person name="Kim Y.B."/>
            <person name="Roh S.W."/>
        </authorList>
    </citation>
    <scope>NUCLEOTIDE SEQUENCE [LARGE SCALE GENOMIC DNA]</scope>
    <source>
        <strain evidence="5 6">CBA3637</strain>
    </source>
</reference>
<dbReference type="InterPro" id="IPR000241">
    <property type="entry name" value="RlmKL-like_Mtase"/>
</dbReference>
<dbReference type="Proteomes" id="UP000463883">
    <property type="component" value="Chromosome"/>
</dbReference>
<dbReference type="Gene3D" id="3.40.50.150">
    <property type="entry name" value="Vaccinia Virus protein VP39"/>
    <property type="match status" value="1"/>
</dbReference>
<keyword evidence="3" id="KW-0694">RNA-binding</keyword>
<dbReference type="AlphaFoldDB" id="A0A6P1MK30"/>
<dbReference type="CDD" id="cd11715">
    <property type="entry name" value="THUMP_AdoMetMT"/>
    <property type="match status" value="1"/>
</dbReference>
<dbReference type="PANTHER" id="PTHR47313:SF1">
    <property type="entry name" value="RIBOSOMAL RNA LARGE SUBUNIT METHYLTRANSFERASE K_L"/>
    <property type="match status" value="1"/>
</dbReference>
<dbReference type="InterPro" id="IPR054170">
    <property type="entry name" value="RlmL_1st"/>
</dbReference>
<dbReference type="Pfam" id="PF22020">
    <property type="entry name" value="RlmL_1st"/>
    <property type="match status" value="1"/>
</dbReference>
<protein>
    <submittedName>
        <fullName evidence="5">Methyltransferase</fullName>
    </submittedName>
</protein>
<dbReference type="GO" id="GO:0003723">
    <property type="term" value="F:RNA binding"/>
    <property type="evidence" value="ECO:0007669"/>
    <property type="project" value="UniProtKB-UniRule"/>
</dbReference>
<evidence type="ECO:0000256" key="1">
    <source>
        <dbReference type="ARBA" id="ARBA00022603"/>
    </source>
</evidence>
<dbReference type="RefSeq" id="WP_162362781.1">
    <property type="nucleotide sequence ID" value="NZ_CP047591.1"/>
</dbReference>
<gene>
    <name evidence="5" type="ORF">Ami3637_11895</name>
</gene>
<organism evidence="5 6">
    <name type="scientific">Aminipila terrae</name>
    <dbReference type="NCBI Taxonomy" id="2697030"/>
    <lineage>
        <taxon>Bacteria</taxon>
        <taxon>Bacillati</taxon>
        <taxon>Bacillota</taxon>
        <taxon>Clostridia</taxon>
        <taxon>Peptostreptococcales</taxon>
        <taxon>Anaerovoracaceae</taxon>
        <taxon>Aminipila</taxon>
    </lineage>
</organism>
<sequence length="379" mass="43154">MKLELIATSTFGLEAVVKREIESLGYKIIKSEDAKITYMGDERAIVKSNLWLRCADRVLVKMAEFEALEFEDLFQTIKGIAWEEWIPVDGNFKVNCSSVKSKLFSMRSCQSVSEKAIIERLKETYGVEHFEKSGAEYVIKVTLLKDRVTVTLDTTGVGLHKRGYRQNAVTAPIKETLAAAMVQLSFWREGRLLVDPCCGSGTIPIEAAMIEKNIAPGLNRHFAAEKWDIIPEDLWKEERKKAFSEIIHDKDIRIRAYDINPAAIEASKENAADAGVDDCITFERMNVAEMEASETSGVIITNPPYGERIGEKEEIKKIYNKFKNFLKQNPTWSLFMITPDKTIEKQVFGKLADRRRKLYNGNIEVCYYQFHGAKPKTIK</sequence>
<evidence type="ECO:0000256" key="2">
    <source>
        <dbReference type="ARBA" id="ARBA00022679"/>
    </source>
</evidence>
<name>A0A6P1MK30_9FIRM</name>
<proteinExistence type="predicted"/>
<dbReference type="PANTHER" id="PTHR47313">
    <property type="entry name" value="RIBOSOMAL RNA LARGE SUBUNIT METHYLTRANSFERASE K/L"/>
    <property type="match status" value="1"/>
</dbReference>
<dbReference type="PROSITE" id="PS51165">
    <property type="entry name" value="THUMP"/>
    <property type="match status" value="1"/>
</dbReference>
<accession>A0A6P1MK30</accession>
<feature type="domain" description="THUMP" evidence="4">
    <location>
        <begin position="44"/>
        <end position="154"/>
    </location>
</feature>
<dbReference type="EMBL" id="CP047591">
    <property type="protein sequence ID" value="QHI73014.1"/>
    <property type="molecule type" value="Genomic_DNA"/>
</dbReference>
<dbReference type="GO" id="GO:0008990">
    <property type="term" value="F:rRNA (guanine-N2-)-methyltransferase activity"/>
    <property type="evidence" value="ECO:0007669"/>
    <property type="project" value="TreeGrafter"/>
</dbReference>
<dbReference type="Pfam" id="PF02926">
    <property type="entry name" value="THUMP"/>
    <property type="match status" value="1"/>
</dbReference>
<dbReference type="PROSITE" id="PS00092">
    <property type="entry name" value="N6_MTASE"/>
    <property type="match status" value="1"/>
</dbReference>
<dbReference type="KEGG" id="amic:Ami3637_11895"/>
<dbReference type="InterPro" id="IPR004114">
    <property type="entry name" value="THUMP_dom"/>
</dbReference>
<dbReference type="GO" id="GO:0070043">
    <property type="term" value="F:rRNA (guanine-N7-)-methyltransferase activity"/>
    <property type="evidence" value="ECO:0007669"/>
    <property type="project" value="TreeGrafter"/>
</dbReference>
<dbReference type="InterPro" id="IPR029063">
    <property type="entry name" value="SAM-dependent_MTases_sf"/>
</dbReference>
<keyword evidence="1 5" id="KW-0489">Methyltransferase</keyword>